<evidence type="ECO:0000256" key="3">
    <source>
        <dbReference type="ARBA" id="ARBA00022475"/>
    </source>
</evidence>
<feature type="transmembrane region" description="Helical" evidence="15">
    <location>
        <begin position="21"/>
        <end position="40"/>
    </location>
</feature>
<dbReference type="EMBL" id="LXWW01000118">
    <property type="protein sequence ID" value="OAO15797.1"/>
    <property type="molecule type" value="Genomic_DNA"/>
</dbReference>
<evidence type="ECO:0000313" key="18">
    <source>
        <dbReference type="Proteomes" id="UP000078348"/>
    </source>
</evidence>
<dbReference type="GO" id="GO:0016298">
    <property type="term" value="F:lipase activity"/>
    <property type="evidence" value="ECO:0007669"/>
    <property type="project" value="TreeGrafter"/>
</dbReference>
<evidence type="ECO:0000256" key="2">
    <source>
        <dbReference type="ARBA" id="ARBA00004651"/>
    </source>
</evidence>
<dbReference type="AlphaFoldDB" id="A0A196SHZ4"/>
<dbReference type="GO" id="GO:0046872">
    <property type="term" value="F:metal ion binding"/>
    <property type="evidence" value="ECO:0007669"/>
    <property type="project" value="UniProtKB-KW"/>
</dbReference>
<reference evidence="17 18" key="1">
    <citation type="submission" date="2016-05" db="EMBL/GenBank/DDBJ databases">
        <title>Nuclear genome of Blastocystis sp. subtype 1 NandII.</title>
        <authorList>
            <person name="Gentekaki E."/>
            <person name="Curtis B."/>
            <person name="Stairs C."/>
            <person name="Eme L."/>
            <person name="Herman E."/>
            <person name="Klimes V."/>
            <person name="Arias M.C."/>
            <person name="Elias M."/>
            <person name="Hilliou F."/>
            <person name="Klute M."/>
            <person name="Malik S.-B."/>
            <person name="Pightling A."/>
            <person name="Rachubinski R."/>
            <person name="Salas D."/>
            <person name="Schlacht A."/>
            <person name="Suga H."/>
            <person name="Archibald J."/>
            <person name="Ball S.G."/>
            <person name="Clark G."/>
            <person name="Dacks J."/>
            <person name="Van Der Giezen M."/>
            <person name="Tsaousis A."/>
            <person name="Roger A."/>
        </authorList>
    </citation>
    <scope>NUCLEOTIDE SEQUENCE [LARGE SCALE GENOMIC DNA]</scope>
    <source>
        <strain evidence="18">ATCC 50177 / NandII</strain>
    </source>
</reference>
<evidence type="ECO:0000256" key="13">
    <source>
        <dbReference type="ARBA" id="ARBA00024531"/>
    </source>
</evidence>
<evidence type="ECO:0000256" key="5">
    <source>
        <dbReference type="ARBA" id="ARBA00022692"/>
    </source>
</evidence>
<keyword evidence="6" id="KW-0479">Metal-binding</keyword>
<evidence type="ECO:0000256" key="14">
    <source>
        <dbReference type="ARBA" id="ARBA00026104"/>
    </source>
</evidence>
<evidence type="ECO:0000256" key="9">
    <source>
        <dbReference type="ARBA" id="ARBA00022963"/>
    </source>
</evidence>
<evidence type="ECO:0000256" key="6">
    <source>
        <dbReference type="ARBA" id="ARBA00022723"/>
    </source>
</evidence>
<evidence type="ECO:0000256" key="4">
    <source>
        <dbReference type="ARBA" id="ARBA00022553"/>
    </source>
</evidence>
<comment type="cofactor">
    <cofactor evidence="1">
        <name>Ca(2+)</name>
        <dbReference type="ChEBI" id="CHEBI:29108"/>
    </cofactor>
</comment>
<evidence type="ECO:0000256" key="1">
    <source>
        <dbReference type="ARBA" id="ARBA00001913"/>
    </source>
</evidence>
<dbReference type="Pfam" id="PF01764">
    <property type="entry name" value="Lipase_3"/>
    <property type="match status" value="1"/>
</dbReference>
<dbReference type="PANTHER" id="PTHR45792">
    <property type="entry name" value="DIACYLGLYCEROL LIPASE HOMOLOG-RELATED"/>
    <property type="match status" value="1"/>
</dbReference>
<dbReference type="EC" id="3.1.1.116" evidence="14"/>
<keyword evidence="3" id="KW-1003">Cell membrane</keyword>
<comment type="catalytic activity">
    <reaction evidence="13">
        <text>a 1,2-diacyl-sn-glycerol + H2O = a 2-acylglycerol + a fatty acid + H(+)</text>
        <dbReference type="Rhea" id="RHEA:33275"/>
        <dbReference type="ChEBI" id="CHEBI:15377"/>
        <dbReference type="ChEBI" id="CHEBI:15378"/>
        <dbReference type="ChEBI" id="CHEBI:17389"/>
        <dbReference type="ChEBI" id="CHEBI:17815"/>
        <dbReference type="ChEBI" id="CHEBI:28868"/>
        <dbReference type="EC" id="3.1.1.116"/>
    </reaction>
    <physiologicalReaction direction="left-to-right" evidence="13">
        <dbReference type="Rhea" id="RHEA:33276"/>
    </physiologicalReaction>
</comment>
<keyword evidence="18" id="KW-1185">Reference proteome</keyword>
<keyword evidence="11" id="KW-0443">Lipid metabolism</keyword>
<dbReference type="STRING" id="478820.A0A196SHZ4"/>
<dbReference type="InterPro" id="IPR002921">
    <property type="entry name" value="Fungal_lipase-type"/>
</dbReference>
<protein>
    <recommendedName>
        <fullName evidence="14">sn-1-specific diacylglycerol lipase</fullName>
        <ecNumber evidence="14">3.1.1.116</ecNumber>
    </recommendedName>
</protein>
<keyword evidence="4" id="KW-0597">Phosphoprotein</keyword>
<keyword evidence="8" id="KW-0106">Calcium</keyword>
<comment type="subcellular location">
    <subcellularLocation>
        <location evidence="2">Cell membrane</location>
        <topology evidence="2">Multi-pass membrane protein</topology>
    </subcellularLocation>
</comment>
<dbReference type="Gene3D" id="3.40.50.1820">
    <property type="entry name" value="alpha/beta hydrolase"/>
    <property type="match status" value="1"/>
</dbReference>
<keyword evidence="7" id="KW-0378">Hydrolase</keyword>
<keyword evidence="9" id="KW-0442">Lipid degradation</keyword>
<evidence type="ECO:0000256" key="7">
    <source>
        <dbReference type="ARBA" id="ARBA00022801"/>
    </source>
</evidence>
<dbReference type="OrthoDB" id="45753at2759"/>
<dbReference type="SUPFAM" id="SSF53474">
    <property type="entry name" value="alpha/beta-Hydrolases"/>
    <property type="match status" value="1"/>
</dbReference>
<proteinExistence type="predicted"/>
<dbReference type="InterPro" id="IPR052214">
    <property type="entry name" value="DAG_Lipase-Related"/>
</dbReference>
<evidence type="ECO:0000256" key="12">
    <source>
        <dbReference type="ARBA" id="ARBA00023136"/>
    </source>
</evidence>
<evidence type="ECO:0000256" key="8">
    <source>
        <dbReference type="ARBA" id="ARBA00022837"/>
    </source>
</evidence>
<feature type="domain" description="Fungal lipase-type" evidence="16">
    <location>
        <begin position="261"/>
        <end position="397"/>
    </location>
</feature>
<dbReference type="InterPro" id="IPR029058">
    <property type="entry name" value="AB_hydrolase_fold"/>
</dbReference>
<evidence type="ECO:0000256" key="11">
    <source>
        <dbReference type="ARBA" id="ARBA00023098"/>
    </source>
</evidence>
<dbReference type="Proteomes" id="UP000078348">
    <property type="component" value="Unassembled WGS sequence"/>
</dbReference>
<evidence type="ECO:0000259" key="16">
    <source>
        <dbReference type="Pfam" id="PF01764"/>
    </source>
</evidence>
<organism evidence="17 18">
    <name type="scientific">Blastocystis sp. subtype 1 (strain ATCC 50177 / NandII)</name>
    <dbReference type="NCBI Taxonomy" id="478820"/>
    <lineage>
        <taxon>Eukaryota</taxon>
        <taxon>Sar</taxon>
        <taxon>Stramenopiles</taxon>
        <taxon>Bigyra</taxon>
        <taxon>Opalozoa</taxon>
        <taxon>Opalinata</taxon>
        <taxon>Blastocystidae</taxon>
        <taxon>Blastocystis</taxon>
    </lineage>
</organism>
<evidence type="ECO:0000256" key="10">
    <source>
        <dbReference type="ARBA" id="ARBA00022989"/>
    </source>
</evidence>
<dbReference type="GO" id="GO:0005886">
    <property type="term" value="C:plasma membrane"/>
    <property type="evidence" value="ECO:0007669"/>
    <property type="project" value="UniProtKB-SubCell"/>
</dbReference>
<dbReference type="CDD" id="cd00519">
    <property type="entry name" value="Lipase_3"/>
    <property type="match status" value="1"/>
</dbReference>
<sequence>MARIIRLEDLKRANEKYVHPYLRYVNFYLLVILMAFVLHYFGLRSWILSLFFSYCTLKYLFTFIRKVDKYFHTNVTDMIEDNTMFYEGSFIADLQKQASFWDFTVSTINITATLLLPHFQSIMNLSFADLVSGVLEAVRRQKPIAYHGSLVDRDDPIVNEIRHYSKMIVGAYGKRINMKEASEEENGDVLNYVNTNDISSMFEVSLGDEAYIEFLLQHSDLSIDDLLYCCFEGDTLTTESGVEFHSPPLFILRDVYSKSIVVLVRGTQNLNDVVVDIYGNNMTWAEGSVHEGMGVIAKWIATDNLIHTTIEEALNSDVQYTLKVVGHSLGAGIAALTAIYWKTHHTFDHFAKSRGGSAFLRCFAFAPPPMLSKEIKEKGVGYVYSVVNEDDIVPRLNVQCIYGALRDVEKAVEEKKEAEAMDAMDAFQRQKFRKSLRSVIHKSDRREWSDDYGMHVKVKPKFGEGFQTLVKNAKNMDGWLKKKQPADANSPVFGDFVLPGSIYLLHPYIADGEAYMRYEQVKSTMTSSWRAILLFMKSNGIKKAPGIMYFKDESEFPQVMRLSPFLTIHHNYKVYEDSVASITDGMRV</sequence>
<gene>
    <name evidence="17" type="ORF">AV274_2512</name>
</gene>
<evidence type="ECO:0000256" key="15">
    <source>
        <dbReference type="SAM" id="Phobius"/>
    </source>
</evidence>
<accession>A0A196SHZ4</accession>
<comment type="caution">
    <text evidence="17">The sequence shown here is derived from an EMBL/GenBank/DDBJ whole genome shotgun (WGS) entry which is preliminary data.</text>
</comment>
<dbReference type="GO" id="GO:0016042">
    <property type="term" value="P:lipid catabolic process"/>
    <property type="evidence" value="ECO:0007669"/>
    <property type="project" value="UniProtKB-KW"/>
</dbReference>
<evidence type="ECO:0000313" key="17">
    <source>
        <dbReference type="EMBL" id="OAO15797.1"/>
    </source>
</evidence>
<dbReference type="PANTHER" id="PTHR45792:SF8">
    <property type="entry name" value="DIACYLGLYCEROL LIPASE-ALPHA"/>
    <property type="match status" value="1"/>
</dbReference>
<name>A0A196SHZ4_BLAHN</name>
<keyword evidence="12 15" id="KW-0472">Membrane</keyword>
<keyword evidence="10 15" id="KW-1133">Transmembrane helix</keyword>
<keyword evidence="5 15" id="KW-0812">Transmembrane</keyword>